<evidence type="ECO:0000256" key="1">
    <source>
        <dbReference type="SAM" id="Phobius"/>
    </source>
</evidence>
<name>A0A7J4TLG9_9EURY</name>
<dbReference type="Proteomes" id="UP000586031">
    <property type="component" value="Unassembled WGS sequence"/>
</dbReference>
<gene>
    <name evidence="2" type="ORF">HA271_08680</name>
</gene>
<comment type="caution">
    <text evidence="2">The sequence shown here is derived from an EMBL/GenBank/DDBJ whole genome shotgun (WGS) entry which is preliminary data.</text>
</comment>
<dbReference type="AlphaFoldDB" id="A0A7J4TLG9"/>
<keyword evidence="1" id="KW-0812">Transmembrane</keyword>
<evidence type="ECO:0000313" key="3">
    <source>
        <dbReference type="Proteomes" id="UP000586031"/>
    </source>
</evidence>
<protein>
    <submittedName>
        <fullName evidence="2">Uncharacterized protein</fullName>
    </submittedName>
</protein>
<reference evidence="3" key="1">
    <citation type="journal article" date="2020" name="bioRxiv">
        <title>A rank-normalized archaeal taxonomy based on genome phylogeny resolves widespread incomplete and uneven classifications.</title>
        <authorList>
            <person name="Rinke C."/>
            <person name="Chuvochina M."/>
            <person name="Mussig A.J."/>
            <person name="Chaumeil P.-A."/>
            <person name="Waite D.W."/>
            <person name="Whitman W.B."/>
            <person name="Parks D.H."/>
            <person name="Hugenholtz P."/>
        </authorList>
    </citation>
    <scope>NUCLEOTIDE SEQUENCE [LARGE SCALE GENOMIC DNA]</scope>
</reference>
<sequence length="144" mass="16972">MKEYLLGGQIINTGKYLAITGGLGVFIIFCFFLIYPNSDFDRELINQVKAGTPTDKLTLQIEQESEKEKNRVLKHLEAHINDINYWSKIDNSSKEDFEYYIDTYKMQIEAINNCEKLRKQFINHEISENYFLEEISFLKARLET</sequence>
<dbReference type="EMBL" id="DUHE01000243">
    <property type="protein sequence ID" value="HII84884.1"/>
    <property type="molecule type" value="Genomic_DNA"/>
</dbReference>
<organism evidence="2 3">
    <name type="scientific">Methanobacterium subterraneum</name>
    <dbReference type="NCBI Taxonomy" id="59277"/>
    <lineage>
        <taxon>Archaea</taxon>
        <taxon>Methanobacteriati</taxon>
        <taxon>Methanobacteriota</taxon>
        <taxon>Methanomada group</taxon>
        <taxon>Methanobacteria</taxon>
        <taxon>Methanobacteriales</taxon>
        <taxon>Methanobacteriaceae</taxon>
        <taxon>Methanobacterium</taxon>
    </lineage>
</organism>
<keyword evidence="1" id="KW-0472">Membrane</keyword>
<feature type="transmembrane region" description="Helical" evidence="1">
    <location>
        <begin position="16"/>
        <end position="35"/>
    </location>
</feature>
<keyword evidence="1" id="KW-1133">Transmembrane helix</keyword>
<evidence type="ECO:0000313" key="2">
    <source>
        <dbReference type="EMBL" id="HII84884.1"/>
    </source>
</evidence>
<accession>A0A7J4TLG9</accession>
<proteinExistence type="predicted"/>